<dbReference type="Gene3D" id="3.40.50.300">
    <property type="entry name" value="P-loop containing nucleotide triphosphate hydrolases"/>
    <property type="match status" value="1"/>
</dbReference>
<dbReference type="InterPro" id="IPR045735">
    <property type="entry name" value="Spore_III_AA_AAA+_ATPase"/>
</dbReference>
<organism evidence="4 5">
    <name type="scientific">Irregularibacter muris</name>
    <dbReference type="NCBI Taxonomy" id="1796619"/>
    <lineage>
        <taxon>Bacteria</taxon>
        <taxon>Bacillati</taxon>
        <taxon>Bacillota</taxon>
        <taxon>Clostridia</taxon>
        <taxon>Eubacteriales</taxon>
        <taxon>Eubacteriaceae</taxon>
        <taxon>Irregularibacter</taxon>
    </lineage>
</organism>
<dbReference type="EMBL" id="JANKAS010000002">
    <property type="protein sequence ID" value="MCR1897987.1"/>
    <property type="molecule type" value="Genomic_DNA"/>
</dbReference>
<name>A0AAE3HCM2_9FIRM</name>
<keyword evidence="2" id="KW-0067">ATP-binding</keyword>
<proteinExistence type="predicted"/>
<accession>A0AAE3HCM2</accession>
<dbReference type="SMART" id="SM00382">
    <property type="entry name" value="AAA"/>
    <property type="match status" value="1"/>
</dbReference>
<keyword evidence="1" id="KW-0547">Nucleotide-binding</keyword>
<evidence type="ECO:0000259" key="3">
    <source>
        <dbReference type="SMART" id="SM00382"/>
    </source>
</evidence>
<dbReference type="Proteomes" id="UP001205748">
    <property type="component" value="Unassembled WGS sequence"/>
</dbReference>
<dbReference type="Pfam" id="PF19568">
    <property type="entry name" value="Spore_III_AA"/>
    <property type="match status" value="1"/>
</dbReference>
<dbReference type="InterPro" id="IPR014217">
    <property type="entry name" value="Spore_III_AA"/>
</dbReference>
<dbReference type="GO" id="GO:0005524">
    <property type="term" value="F:ATP binding"/>
    <property type="evidence" value="ECO:0007669"/>
    <property type="project" value="UniProtKB-KW"/>
</dbReference>
<dbReference type="SUPFAM" id="SSF52540">
    <property type="entry name" value="P-loop containing nucleoside triphosphate hydrolases"/>
    <property type="match status" value="1"/>
</dbReference>
<dbReference type="InterPro" id="IPR003593">
    <property type="entry name" value="AAA+_ATPase"/>
</dbReference>
<protein>
    <submittedName>
        <fullName evidence="4">Stage III sporulation protein AA</fullName>
    </submittedName>
</protein>
<dbReference type="NCBIfam" id="TIGR02858">
    <property type="entry name" value="spore_III_AA"/>
    <property type="match status" value="1"/>
</dbReference>
<feature type="domain" description="AAA+ ATPase" evidence="3">
    <location>
        <begin position="164"/>
        <end position="313"/>
    </location>
</feature>
<evidence type="ECO:0000313" key="5">
    <source>
        <dbReference type="Proteomes" id="UP001205748"/>
    </source>
</evidence>
<keyword evidence="5" id="KW-1185">Reference proteome</keyword>
<gene>
    <name evidence="4" type="primary">spoIIIAA</name>
    <name evidence="4" type="ORF">NSA47_03160</name>
</gene>
<evidence type="ECO:0000256" key="1">
    <source>
        <dbReference type="ARBA" id="ARBA00022741"/>
    </source>
</evidence>
<dbReference type="PANTHER" id="PTHR20953:SF3">
    <property type="entry name" value="P-LOOP CONTAINING NUCLEOSIDE TRIPHOSPHATE HYDROLASES SUPERFAMILY PROTEIN"/>
    <property type="match status" value="1"/>
</dbReference>
<sequence>MSLEKNKRKNKTLVSIYHDILPSLSHEIRECIEEIEVNYLEKIEEIRIRENRPLMISFNNKDYFVTKEGTLTNHPQRGYLVTRKDRESILQLISDYSLYAIEEELKHGFLTLRGGHRVGLTGKTVLENGHIKTIKYISGFNFRISREIKGAGDKVMPYIREKTGILHTLIISPPQCGKTTLLRDIIRQLSDGDQRRGIPGVKVGVVDERSELAGCYQGVPQNDIGIRTDVLDACPKAQGMIMLIRSMSPDIIATDEIGCKEDMAAIEEALNAGIKIITTVHGKTLEEIKRKPFLKELIHQKIFQRIIILSNAKGVGTIENIVDGSTFKELLMK</sequence>
<dbReference type="RefSeq" id="WP_257529452.1">
    <property type="nucleotide sequence ID" value="NZ_JANKAS010000002.1"/>
</dbReference>
<dbReference type="InterPro" id="IPR027417">
    <property type="entry name" value="P-loop_NTPase"/>
</dbReference>
<dbReference type="PANTHER" id="PTHR20953">
    <property type="entry name" value="KINASE-RELATED"/>
    <property type="match status" value="1"/>
</dbReference>
<dbReference type="AlphaFoldDB" id="A0AAE3HCM2"/>
<reference evidence="4" key="1">
    <citation type="submission" date="2022-07" db="EMBL/GenBank/DDBJ databases">
        <title>Enhanced cultured diversity of the mouse gut microbiota enables custom-made synthetic communities.</title>
        <authorList>
            <person name="Afrizal A."/>
        </authorList>
    </citation>
    <scope>NUCLEOTIDE SEQUENCE</scope>
    <source>
        <strain evidence="4">DSM 28593</strain>
    </source>
</reference>
<evidence type="ECO:0000313" key="4">
    <source>
        <dbReference type="EMBL" id="MCR1897987.1"/>
    </source>
</evidence>
<evidence type="ECO:0000256" key="2">
    <source>
        <dbReference type="ARBA" id="ARBA00022840"/>
    </source>
</evidence>
<comment type="caution">
    <text evidence="4">The sequence shown here is derived from an EMBL/GenBank/DDBJ whole genome shotgun (WGS) entry which is preliminary data.</text>
</comment>